<evidence type="ECO:0000313" key="11">
    <source>
        <dbReference type="EMBL" id="KAF4384796.1"/>
    </source>
</evidence>
<dbReference type="GO" id="GO:0005576">
    <property type="term" value="C:extracellular region"/>
    <property type="evidence" value="ECO:0007669"/>
    <property type="project" value="UniProtKB-SubCell"/>
</dbReference>
<keyword evidence="4 9" id="KW-0964">Secreted</keyword>
<evidence type="ECO:0000313" key="12">
    <source>
        <dbReference type="Proteomes" id="UP000525078"/>
    </source>
</evidence>
<comment type="similarity">
    <text evidence="2 9">Belongs to the phytosulfokine family.</text>
</comment>
<dbReference type="OMA" id="ECENGDR"/>
<accession>A0A7J6E2J9</accession>
<dbReference type="GO" id="GO:0008283">
    <property type="term" value="P:cell population proliferation"/>
    <property type="evidence" value="ECO:0007669"/>
    <property type="project" value="UniProtKB-UniRule"/>
</dbReference>
<organism evidence="10 12">
    <name type="scientific">Cannabis sativa</name>
    <name type="common">Hemp</name>
    <name type="synonym">Marijuana</name>
    <dbReference type="NCBI Taxonomy" id="3483"/>
    <lineage>
        <taxon>Eukaryota</taxon>
        <taxon>Viridiplantae</taxon>
        <taxon>Streptophyta</taxon>
        <taxon>Embryophyta</taxon>
        <taxon>Tracheophyta</taxon>
        <taxon>Spermatophyta</taxon>
        <taxon>Magnoliopsida</taxon>
        <taxon>eudicotyledons</taxon>
        <taxon>Gunneridae</taxon>
        <taxon>Pentapetalae</taxon>
        <taxon>rosids</taxon>
        <taxon>fabids</taxon>
        <taxon>Rosales</taxon>
        <taxon>Cannabaceae</taxon>
        <taxon>Cannabis</taxon>
    </lineage>
</organism>
<evidence type="ECO:0000313" key="13">
    <source>
        <dbReference type="Proteomes" id="UP000583929"/>
    </source>
</evidence>
<evidence type="ECO:0000256" key="4">
    <source>
        <dbReference type="ARBA" id="ARBA00022525"/>
    </source>
</evidence>
<dbReference type="Proteomes" id="UP000525078">
    <property type="component" value="Unassembled WGS sequence"/>
</dbReference>
<accession>A0A803P5A2</accession>
<evidence type="ECO:0000256" key="3">
    <source>
        <dbReference type="ARBA" id="ARBA00022473"/>
    </source>
</evidence>
<evidence type="ECO:0000313" key="10">
    <source>
        <dbReference type="EMBL" id="KAF4352647.1"/>
    </source>
</evidence>
<feature type="chain" id="PRO_5044519343" description="Phytosulfokine" evidence="9">
    <location>
        <begin position="31"/>
        <end position="107"/>
    </location>
</feature>
<sequence length="107" mass="12530">MMIMKQSQLTHVFLIFSLFVFLLLCFQLDARLLAEEVQVGTGSTVNNEKVNYDEEIVNEEWVVTGSKDDILELMGSRECDYKNEECLKRRMVAEAHLDYIYTQHHKP</sequence>
<evidence type="ECO:0000256" key="9">
    <source>
        <dbReference type="RuleBase" id="RU368031"/>
    </source>
</evidence>
<dbReference type="InterPro" id="IPR009438">
    <property type="entry name" value="Phytosulfokine"/>
</dbReference>
<dbReference type="Proteomes" id="UP000583929">
    <property type="component" value="Unassembled WGS sequence"/>
</dbReference>
<gene>
    <name evidence="10" type="ORF">F8388_021816</name>
    <name evidence="11" type="ORF">G4B88_000192</name>
</gene>
<keyword evidence="6 9" id="KW-0732">Signal</keyword>
<keyword evidence="8 9" id="KW-0339">Growth factor</keyword>
<dbReference type="GO" id="GO:0008083">
    <property type="term" value="F:growth factor activity"/>
    <property type="evidence" value="ECO:0007669"/>
    <property type="project" value="UniProtKB-UniRule"/>
</dbReference>
<dbReference type="OrthoDB" id="1914102at2759"/>
<keyword evidence="3 9" id="KW-0217">Developmental protein</keyword>
<dbReference type="EMBL" id="JAATIP010000309">
    <property type="protein sequence ID" value="KAF4352647.1"/>
    <property type="molecule type" value="Genomic_DNA"/>
</dbReference>
<comment type="PTM">
    <text evidence="9">PSK-alpha is produced by endopeptidase digestion. PSK-beta is produced from PSK-alpha by exopeptidase digestion.</text>
</comment>
<evidence type="ECO:0000256" key="2">
    <source>
        <dbReference type="ARBA" id="ARBA00010781"/>
    </source>
</evidence>
<comment type="function">
    <text evidence="9">Promotes plant cell differentiation, organogenesis and somatic embryogenesis as well as cell proliferation.</text>
</comment>
<dbReference type="GO" id="GO:0030154">
    <property type="term" value="P:cell differentiation"/>
    <property type="evidence" value="ECO:0007669"/>
    <property type="project" value="UniProtKB-UniRule"/>
</dbReference>
<keyword evidence="7 9" id="KW-0221">Differentiation</keyword>
<keyword evidence="5 9" id="KW-0765">Sulfation</keyword>
<name>A0A7J6E2J9_CANSA</name>
<evidence type="ECO:0000256" key="8">
    <source>
        <dbReference type="ARBA" id="ARBA00023030"/>
    </source>
</evidence>
<evidence type="ECO:0000256" key="5">
    <source>
        <dbReference type="ARBA" id="ARBA00022641"/>
    </source>
</evidence>
<evidence type="ECO:0000256" key="6">
    <source>
        <dbReference type="ARBA" id="ARBA00022729"/>
    </source>
</evidence>
<dbReference type="AlphaFoldDB" id="A0A7J6E2J9"/>
<comment type="subcellular location">
    <subcellularLocation>
        <location evidence="1 9">Secreted</location>
    </subcellularLocation>
</comment>
<dbReference type="EMBL" id="JAATIQ010000089">
    <property type="protein sequence ID" value="KAF4384796.1"/>
    <property type="molecule type" value="Genomic_DNA"/>
</dbReference>
<keyword evidence="13" id="KW-1185">Reference proteome</keyword>
<dbReference type="PANTHER" id="PTHR33285">
    <property type="entry name" value="PHYTOSULFOKINES 3"/>
    <property type="match status" value="1"/>
</dbReference>
<dbReference type="PANTHER" id="PTHR33285:SF33">
    <property type="entry name" value="PHYTOSULFOKINE"/>
    <property type="match status" value="1"/>
</dbReference>
<dbReference type="Pfam" id="PF06404">
    <property type="entry name" value="PSK"/>
    <property type="match status" value="1"/>
</dbReference>
<protein>
    <recommendedName>
        <fullName evidence="9">Phytosulfokine</fullName>
    </recommendedName>
    <component>
        <recommendedName>
            <fullName evidence="9">Phytosulfokine-alpha</fullName>
            <shortName evidence="9">PSK-alpha</shortName>
            <shortName evidence="9">Phytosulfokine-a</shortName>
        </recommendedName>
    </component>
    <component>
        <recommendedName>
            <fullName evidence="9">Phytosulfokine-beta</fullName>
            <shortName evidence="9">PSK-beta</shortName>
            <shortName evidence="9">Phytosulfokine-b</shortName>
        </recommendedName>
    </component>
</protein>
<feature type="signal peptide" evidence="9">
    <location>
        <begin position="1"/>
        <end position="30"/>
    </location>
</feature>
<proteinExistence type="inferred from homology"/>
<comment type="caution">
    <text evidence="10">The sequence shown here is derived from an EMBL/GenBank/DDBJ whole genome shotgun (WGS) entry which is preliminary data.</text>
</comment>
<comment type="PTM">
    <text evidence="9">Sulfation is important for activity and for the binding to a putative membrane receptor.</text>
</comment>
<evidence type="ECO:0000256" key="1">
    <source>
        <dbReference type="ARBA" id="ARBA00004613"/>
    </source>
</evidence>
<reference evidence="12 13" key="1">
    <citation type="journal article" date="2020" name="bioRxiv">
        <title>Sequence and annotation of 42 cannabis genomes reveals extensive copy number variation in cannabinoid synthesis and pathogen resistance genes.</title>
        <authorList>
            <person name="Mckernan K.J."/>
            <person name="Helbert Y."/>
            <person name="Kane L.T."/>
            <person name="Ebling H."/>
            <person name="Zhang L."/>
            <person name="Liu B."/>
            <person name="Eaton Z."/>
            <person name="Mclaughlin S."/>
            <person name="Kingan S."/>
            <person name="Baybayan P."/>
            <person name="Concepcion G."/>
            <person name="Jordan M."/>
            <person name="Riva A."/>
            <person name="Barbazuk W."/>
            <person name="Harkins T."/>
        </authorList>
    </citation>
    <scope>NUCLEOTIDE SEQUENCE [LARGE SCALE GENOMIC DNA]</scope>
    <source>
        <strain evidence="12 13">cv. Jamaican Lion 4</strain>
        <strain evidence="11">Father</strain>
        <strain evidence="10">Mother</strain>
        <tissue evidence="10">Leaf</tissue>
    </source>
</reference>
<evidence type="ECO:0000256" key="7">
    <source>
        <dbReference type="ARBA" id="ARBA00022782"/>
    </source>
</evidence>